<dbReference type="GO" id="GO:0000160">
    <property type="term" value="P:phosphorelay signal transduction system"/>
    <property type="evidence" value="ECO:0007669"/>
    <property type="project" value="InterPro"/>
</dbReference>
<dbReference type="InterPro" id="IPR052016">
    <property type="entry name" value="Bact_Sigma-Reg"/>
</dbReference>
<dbReference type="SUPFAM" id="SSF52172">
    <property type="entry name" value="CheY-like"/>
    <property type="match status" value="1"/>
</dbReference>
<evidence type="ECO:0000313" key="4">
    <source>
        <dbReference type="EMBL" id="OIQ95682.1"/>
    </source>
</evidence>
<dbReference type="PANTHER" id="PTHR43156:SF2">
    <property type="entry name" value="STAGE II SPORULATION PROTEIN E"/>
    <property type="match status" value="1"/>
</dbReference>
<dbReference type="SUPFAM" id="SSF81606">
    <property type="entry name" value="PP2C-like"/>
    <property type="match status" value="1"/>
</dbReference>
<keyword evidence="1 4" id="KW-0378">Hydrolase</keyword>
<name>A0A1J5RJQ5_9ZZZZ</name>
<dbReference type="SMART" id="SM00331">
    <property type="entry name" value="PP2C_SIG"/>
    <property type="match status" value="1"/>
</dbReference>
<dbReference type="EMBL" id="MLJW01000162">
    <property type="protein sequence ID" value="OIQ95682.1"/>
    <property type="molecule type" value="Genomic_DNA"/>
</dbReference>
<sequence>MSEQPIPVLIVDDDPSVGAWLQLLVRRMGDSLPCTATWVTTGAMMTEELARHPYDLVLLDYHLQDVDGLALLSQIQDMPKDRRPAVIMLTGGGSEQIAVEAMKRGARDYLIKATLDQATIRRAMAGALETRRLEVELARRNEELRQKNAQMEAELAMARDVQKALLPSQYPVVPRNAPPDQSALRFAHRWIPSSAMAGDFFEVFPVAHTAAGVFLCDVMGHGVRAALVTALMRGLLEETVAWAAEPGRMLEELNRALRDILQRSDTILFATGFYLVVDATRRELRYANAAHPSPVLIRRSAGVVEYLASAGGPDPAIALLPDADYATHSVMLSPGDAVLLFTDGLHEAENAQGEAFGAERLLGSVRARMAMDREEIMDGVLEDLRTYLGAAEGTPLEDDVCMVLVELAAASAGG</sequence>
<dbReference type="SMART" id="SM00448">
    <property type="entry name" value="REC"/>
    <property type="match status" value="1"/>
</dbReference>
<dbReference type="InterPro" id="IPR001932">
    <property type="entry name" value="PPM-type_phosphatase-like_dom"/>
</dbReference>
<dbReference type="PROSITE" id="PS50110">
    <property type="entry name" value="RESPONSE_REGULATORY"/>
    <property type="match status" value="1"/>
</dbReference>
<comment type="caution">
    <text evidence="4">The sequence shown here is derived from an EMBL/GenBank/DDBJ whole genome shotgun (WGS) entry which is preliminary data.</text>
</comment>
<dbReference type="PANTHER" id="PTHR43156">
    <property type="entry name" value="STAGE II SPORULATION PROTEIN E-RELATED"/>
    <property type="match status" value="1"/>
</dbReference>
<gene>
    <name evidence="4" type="primary">rsbP_2</name>
    <name evidence="4" type="ORF">GALL_223580</name>
</gene>
<dbReference type="Gene3D" id="3.40.50.2300">
    <property type="match status" value="1"/>
</dbReference>
<protein>
    <submittedName>
        <fullName evidence="4">Phosphoserine phosphatase RsbP</fullName>
        <ecNumber evidence="4">3.1.3.3</ecNumber>
    </submittedName>
</protein>
<evidence type="ECO:0000256" key="1">
    <source>
        <dbReference type="ARBA" id="ARBA00022801"/>
    </source>
</evidence>
<dbReference type="InterPro" id="IPR001789">
    <property type="entry name" value="Sig_transdc_resp-reg_receiver"/>
</dbReference>
<proteinExistence type="predicted"/>
<dbReference type="CDD" id="cd00156">
    <property type="entry name" value="REC"/>
    <property type="match status" value="1"/>
</dbReference>
<dbReference type="GO" id="GO:0016791">
    <property type="term" value="F:phosphatase activity"/>
    <property type="evidence" value="ECO:0007669"/>
    <property type="project" value="TreeGrafter"/>
</dbReference>
<keyword evidence="2" id="KW-0175">Coiled coil</keyword>
<dbReference type="Gene3D" id="3.60.40.10">
    <property type="entry name" value="PPM-type phosphatase domain"/>
    <property type="match status" value="1"/>
</dbReference>
<accession>A0A1J5RJQ5</accession>
<dbReference type="Pfam" id="PF07228">
    <property type="entry name" value="SpoIIE"/>
    <property type="match status" value="1"/>
</dbReference>
<reference evidence="4" key="1">
    <citation type="submission" date="2016-10" db="EMBL/GenBank/DDBJ databases">
        <title>Sequence of Gallionella enrichment culture.</title>
        <authorList>
            <person name="Poehlein A."/>
            <person name="Muehling M."/>
            <person name="Daniel R."/>
        </authorList>
    </citation>
    <scope>NUCLEOTIDE SEQUENCE</scope>
</reference>
<dbReference type="AlphaFoldDB" id="A0A1J5RJQ5"/>
<feature type="domain" description="Response regulatory" evidence="3">
    <location>
        <begin position="7"/>
        <end position="127"/>
    </location>
</feature>
<evidence type="ECO:0000256" key="2">
    <source>
        <dbReference type="SAM" id="Coils"/>
    </source>
</evidence>
<dbReference type="InterPro" id="IPR036457">
    <property type="entry name" value="PPM-type-like_dom_sf"/>
</dbReference>
<evidence type="ECO:0000259" key="3">
    <source>
        <dbReference type="PROSITE" id="PS50110"/>
    </source>
</evidence>
<dbReference type="Pfam" id="PF00072">
    <property type="entry name" value="Response_reg"/>
    <property type="match status" value="1"/>
</dbReference>
<organism evidence="4">
    <name type="scientific">mine drainage metagenome</name>
    <dbReference type="NCBI Taxonomy" id="410659"/>
    <lineage>
        <taxon>unclassified sequences</taxon>
        <taxon>metagenomes</taxon>
        <taxon>ecological metagenomes</taxon>
    </lineage>
</organism>
<dbReference type="EC" id="3.1.3.3" evidence="4"/>
<dbReference type="InterPro" id="IPR011006">
    <property type="entry name" value="CheY-like_superfamily"/>
</dbReference>
<feature type="coiled-coil region" evidence="2">
    <location>
        <begin position="130"/>
        <end position="161"/>
    </location>
</feature>